<dbReference type="GO" id="GO:0005829">
    <property type="term" value="C:cytosol"/>
    <property type="evidence" value="ECO:0007669"/>
    <property type="project" value="TreeGrafter"/>
</dbReference>
<dbReference type="EMBL" id="KQ090433">
    <property type="protein sequence ID" value="KMS95817.1"/>
    <property type="molecule type" value="Genomic_DNA"/>
</dbReference>
<feature type="compositionally biased region" description="Low complexity" evidence="7">
    <location>
        <begin position="1"/>
        <end position="15"/>
    </location>
</feature>
<dbReference type="OrthoDB" id="5844513at2759"/>
<dbReference type="SUPFAM" id="SSF47323">
    <property type="entry name" value="Anticodon-binding domain of a subclass of class I aminoacyl-tRNA synthetases"/>
    <property type="match status" value="1"/>
</dbReference>
<evidence type="ECO:0000256" key="6">
    <source>
        <dbReference type="RuleBase" id="RU363039"/>
    </source>
</evidence>
<evidence type="ECO:0000313" key="9">
    <source>
        <dbReference type="EMBL" id="KMS95817.1"/>
    </source>
</evidence>
<name>A0A0J8B7P9_BETVV</name>
<feature type="compositionally biased region" description="Basic and acidic residues" evidence="7">
    <location>
        <begin position="427"/>
        <end position="436"/>
    </location>
</feature>
<evidence type="ECO:0000256" key="4">
    <source>
        <dbReference type="ARBA" id="ARBA00022917"/>
    </source>
</evidence>
<feature type="compositionally biased region" description="Polar residues" evidence="7">
    <location>
        <begin position="202"/>
        <end position="213"/>
    </location>
</feature>
<dbReference type="InterPro" id="IPR015413">
    <property type="entry name" value="Methionyl/Leucyl_tRNA_Synth"/>
</dbReference>
<dbReference type="GO" id="GO:0006431">
    <property type="term" value="P:methionyl-tRNA aminoacylation"/>
    <property type="evidence" value="ECO:0007669"/>
    <property type="project" value="TreeGrafter"/>
</dbReference>
<evidence type="ECO:0000313" key="10">
    <source>
        <dbReference type="Proteomes" id="UP000035740"/>
    </source>
</evidence>
<feature type="compositionally biased region" description="Basic and acidic residues" evidence="7">
    <location>
        <begin position="156"/>
        <end position="166"/>
    </location>
</feature>
<keyword evidence="10" id="KW-1185">Reference proteome</keyword>
<comment type="similarity">
    <text evidence="6">Belongs to the class-I aminoacyl-tRNA synthetase family.</text>
</comment>
<feature type="domain" description="Methionyl/Leucyl tRNA synthetase" evidence="8">
    <location>
        <begin position="202"/>
        <end position="242"/>
    </location>
</feature>
<dbReference type="Gene3D" id="1.10.730.10">
    <property type="entry name" value="Isoleucyl-tRNA Synthetase, Domain 1"/>
    <property type="match status" value="1"/>
</dbReference>
<dbReference type="GO" id="GO:0017101">
    <property type="term" value="C:aminoacyl-tRNA synthetase multienzyme complex"/>
    <property type="evidence" value="ECO:0007669"/>
    <property type="project" value="TreeGrafter"/>
</dbReference>
<dbReference type="Proteomes" id="UP000035740">
    <property type="component" value="Unassembled WGS sequence"/>
</dbReference>
<organism evidence="9 10">
    <name type="scientific">Beta vulgaris subsp. vulgaris</name>
    <name type="common">Beet</name>
    <dbReference type="NCBI Taxonomy" id="3555"/>
    <lineage>
        <taxon>Eukaryota</taxon>
        <taxon>Viridiplantae</taxon>
        <taxon>Streptophyta</taxon>
        <taxon>Embryophyta</taxon>
        <taxon>Tracheophyta</taxon>
        <taxon>Spermatophyta</taxon>
        <taxon>Magnoliopsida</taxon>
        <taxon>eudicotyledons</taxon>
        <taxon>Gunneridae</taxon>
        <taxon>Pentapetalae</taxon>
        <taxon>Caryophyllales</taxon>
        <taxon>Chenopodiaceae</taxon>
        <taxon>Betoideae</taxon>
        <taxon>Beta</taxon>
    </lineage>
</organism>
<dbReference type="PANTHER" id="PTHR45765:SF1">
    <property type="entry name" value="METHIONINE--TRNA LIGASE, CYTOPLASMIC"/>
    <property type="match status" value="1"/>
</dbReference>
<feature type="compositionally biased region" description="Polar residues" evidence="7">
    <location>
        <begin position="95"/>
        <end position="106"/>
    </location>
</feature>
<feature type="compositionally biased region" description="Basic and acidic residues" evidence="7">
    <location>
        <begin position="494"/>
        <end position="513"/>
    </location>
</feature>
<dbReference type="AlphaFoldDB" id="A0A0J8B7P9"/>
<evidence type="ECO:0000256" key="5">
    <source>
        <dbReference type="ARBA" id="ARBA00023146"/>
    </source>
</evidence>
<keyword evidence="1 6" id="KW-0436">Ligase</keyword>
<feature type="compositionally biased region" description="Low complexity" evidence="7">
    <location>
        <begin position="107"/>
        <end position="120"/>
    </location>
</feature>
<gene>
    <name evidence="9" type="ORF">BVRB_004740</name>
</gene>
<protein>
    <recommendedName>
        <fullName evidence="8">Methionyl/Leucyl tRNA synthetase domain-containing protein</fullName>
    </recommendedName>
</protein>
<evidence type="ECO:0000259" key="8">
    <source>
        <dbReference type="Pfam" id="PF09334"/>
    </source>
</evidence>
<reference evidence="9 10" key="1">
    <citation type="journal article" date="2014" name="Nature">
        <title>The genome of the recently domesticated crop plant sugar beet (Beta vulgaris).</title>
        <authorList>
            <person name="Dohm J.C."/>
            <person name="Minoche A.E."/>
            <person name="Holtgrawe D."/>
            <person name="Capella-Gutierrez S."/>
            <person name="Zakrzewski F."/>
            <person name="Tafer H."/>
            <person name="Rupp O."/>
            <person name="Sorensen T.R."/>
            <person name="Stracke R."/>
            <person name="Reinhardt R."/>
            <person name="Goesmann A."/>
            <person name="Kraft T."/>
            <person name="Schulz B."/>
            <person name="Stadler P.F."/>
            <person name="Schmidt T."/>
            <person name="Gabaldon T."/>
            <person name="Lehrach H."/>
            <person name="Weisshaar B."/>
            <person name="Himmelbauer H."/>
        </authorList>
    </citation>
    <scope>NUCLEOTIDE SEQUENCE [LARGE SCALE GENOMIC DNA]</scope>
    <source>
        <tissue evidence="9">Taproot</tissue>
    </source>
</reference>
<sequence length="641" mass="73335">MSSSGNNQNNSCNDNHQQRWRRNPNSNDNSNTAEEREKQQHNTKNAKQRREKIEKLTEHKTIRATNINGGDETSAAPNDEKKSPAEEQNRRNNKNNDATITTNTAMSSSGNNQNNSCNDNHQQRWRRNPNSNDNSNTAEEREKQQHNTKNAKQRREKIEKLTEHKTIRATNINGGDETSAAPNDEKKSPAEEQNRRVETLSDKVTVSNQQADTSTKNLLDKQLQPKCITRDLKWGVPVPFPEKLKEKTSDSRFSWEDLQAKLNSELADNLGNFMNRVFSFVAKPTGKGYNSVIPDVSDDVVLTEMDTDFVHYLKHYVQEYVKALEKGKLKDGLKAAMAIANEGNRYFQVLKQLQLEAQEFTLRDEDIERVQKPWKLVCAGHKIGKPYQLFRKLVITRSNFSSAHFDALGHRRLKPSSVCNDDMVHRETPEVTEHDNNSMGASKFRRSSSRDSAAKRTPQYYSKLAGNNLRKRNKHPQDSNSNKGRKSTVGIAEVGEKSKEQRETLCDEDKGEPKPLLMLEDARMEGEKKYEQRRTPSGVEETKPYDLVIISETPKPDLLSLVRRRCSPEFSSLAGVLSSPEPRCSTTAYFSRFFFVVRSVRGLSSEKFVAARYFIDKRRQESCRWRCAAVIQPRRSSDDVH</sequence>
<dbReference type="Gene3D" id="2.170.220.10">
    <property type="match status" value="1"/>
</dbReference>
<feature type="domain" description="Methionyl/Leucyl tRNA synthetase" evidence="8">
    <location>
        <begin position="246"/>
        <end position="277"/>
    </location>
</feature>
<dbReference type="Gramene" id="KMS95817">
    <property type="protein sequence ID" value="KMS95817"/>
    <property type="gene ID" value="BVRB_004740"/>
</dbReference>
<feature type="region of interest" description="Disordered" evidence="7">
    <location>
        <begin position="1"/>
        <end position="213"/>
    </location>
</feature>
<proteinExistence type="inferred from homology"/>
<keyword evidence="5 6" id="KW-0030">Aminoacyl-tRNA synthetase</keyword>
<dbReference type="InterPro" id="IPR023458">
    <property type="entry name" value="Met-tRNA_ligase_1"/>
</dbReference>
<dbReference type="Pfam" id="PF09334">
    <property type="entry name" value="tRNA-synt_1g"/>
    <property type="match status" value="2"/>
</dbReference>
<feature type="region of interest" description="Disordered" evidence="7">
    <location>
        <begin position="427"/>
        <end position="518"/>
    </location>
</feature>
<evidence type="ECO:0000256" key="2">
    <source>
        <dbReference type="ARBA" id="ARBA00022741"/>
    </source>
</evidence>
<keyword evidence="2 6" id="KW-0547">Nucleotide-binding</keyword>
<accession>A0A0J8B7P9</accession>
<feature type="compositionally biased region" description="Basic and acidic residues" evidence="7">
    <location>
        <begin position="51"/>
        <end position="61"/>
    </location>
</feature>
<feature type="compositionally biased region" description="Basic and acidic residues" evidence="7">
    <location>
        <begin position="183"/>
        <end position="201"/>
    </location>
</feature>
<feature type="compositionally biased region" description="Polar residues" evidence="7">
    <location>
        <begin position="23"/>
        <end position="32"/>
    </location>
</feature>
<keyword evidence="3 6" id="KW-0067">ATP-binding</keyword>
<evidence type="ECO:0000256" key="1">
    <source>
        <dbReference type="ARBA" id="ARBA00022598"/>
    </source>
</evidence>
<feature type="compositionally biased region" description="Basic and acidic residues" evidence="7">
    <location>
        <begin position="78"/>
        <end position="90"/>
    </location>
</feature>
<evidence type="ECO:0000256" key="7">
    <source>
        <dbReference type="SAM" id="MobiDB-lite"/>
    </source>
</evidence>
<keyword evidence="4 6" id="KW-0648">Protein biosynthesis</keyword>
<feature type="compositionally biased region" description="Polar residues" evidence="7">
    <location>
        <begin position="128"/>
        <end position="137"/>
    </location>
</feature>
<dbReference type="PANTHER" id="PTHR45765">
    <property type="entry name" value="METHIONINE--TRNA LIGASE"/>
    <property type="match status" value="1"/>
</dbReference>
<dbReference type="InterPro" id="IPR009080">
    <property type="entry name" value="tRNAsynth_Ia_anticodon-bd"/>
</dbReference>
<dbReference type="GO" id="GO:0005524">
    <property type="term" value="F:ATP binding"/>
    <property type="evidence" value="ECO:0007669"/>
    <property type="project" value="UniProtKB-KW"/>
</dbReference>
<evidence type="ECO:0000256" key="3">
    <source>
        <dbReference type="ARBA" id="ARBA00022840"/>
    </source>
</evidence>
<dbReference type="GO" id="GO:0004825">
    <property type="term" value="F:methionine-tRNA ligase activity"/>
    <property type="evidence" value="ECO:0007669"/>
    <property type="project" value="InterPro"/>
</dbReference>